<dbReference type="SMART" id="SM00079">
    <property type="entry name" value="PBPe"/>
    <property type="match status" value="1"/>
</dbReference>
<sequence>MGPARVAEGALSITAERIMGRRSFLMSVIAVAMFGASIAHAQSKELVVGTDTSFMPFEFKQGDKYVGFDLDLWAEIAKDQGWKYKIQPMDFAGLIPALQTQNIDVALSGMTIKEERKKAIDFSDPYYDSGLAAMVQIGDTSIKSIDDLNGKVIGAKTGTATIDWIKAHLKPKEIRQFPNIDQAYLALEAGRVDAAMHDTPNVLYFVNTEGKGKVKVAGAPVSGDKYGIGFPKGSPLVTKVNEELTRIKADGRYAKLYKKWFGSEPPKS</sequence>
<gene>
    <name evidence="4" type="ORF">PTE30175_00289</name>
</gene>
<dbReference type="AlphaFoldDB" id="A0A5E4RR12"/>
<dbReference type="GO" id="GO:0015276">
    <property type="term" value="F:ligand-gated monoatomic ion channel activity"/>
    <property type="evidence" value="ECO:0007669"/>
    <property type="project" value="InterPro"/>
</dbReference>
<dbReference type="Gene3D" id="3.40.190.10">
    <property type="entry name" value="Periplasmic binding protein-like II"/>
    <property type="match status" value="2"/>
</dbReference>
<dbReference type="PANTHER" id="PTHR35936:SF38">
    <property type="entry name" value="GLUTAMINE-BINDING PERIPLASMIC PROTEIN"/>
    <property type="match status" value="1"/>
</dbReference>
<proteinExistence type="predicted"/>
<protein>
    <submittedName>
        <fullName evidence="4">ABC transporter permease</fullName>
    </submittedName>
</protein>
<evidence type="ECO:0000256" key="1">
    <source>
        <dbReference type="ARBA" id="ARBA00022729"/>
    </source>
</evidence>
<evidence type="ECO:0000313" key="4">
    <source>
        <dbReference type="EMBL" id="VVD64884.1"/>
    </source>
</evidence>
<evidence type="ECO:0000313" key="5">
    <source>
        <dbReference type="Proteomes" id="UP000414233"/>
    </source>
</evidence>
<dbReference type="SUPFAM" id="SSF53850">
    <property type="entry name" value="Periplasmic binding protein-like II"/>
    <property type="match status" value="1"/>
</dbReference>
<reference evidence="4 5" key="1">
    <citation type="submission" date="2019-08" db="EMBL/GenBank/DDBJ databases">
        <authorList>
            <person name="Peeters C."/>
        </authorList>
    </citation>
    <scope>NUCLEOTIDE SEQUENCE [LARGE SCALE GENOMIC DNA]</scope>
    <source>
        <strain evidence="4 5">LMG 30175</strain>
    </source>
</reference>
<organism evidence="4 5">
    <name type="scientific">Pandoraea terrae</name>
    <dbReference type="NCBI Taxonomy" id="1537710"/>
    <lineage>
        <taxon>Bacteria</taxon>
        <taxon>Pseudomonadati</taxon>
        <taxon>Pseudomonadota</taxon>
        <taxon>Betaproteobacteria</taxon>
        <taxon>Burkholderiales</taxon>
        <taxon>Burkholderiaceae</taxon>
        <taxon>Pandoraea</taxon>
    </lineage>
</organism>
<dbReference type="CDD" id="cd00994">
    <property type="entry name" value="PBP2_GlnH"/>
    <property type="match status" value="1"/>
</dbReference>
<dbReference type="PANTHER" id="PTHR35936">
    <property type="entry name" value="MEMBRANE-BOUND LYTIC MUREIN TRANSGLYCOSYLASE F"/>
    <property type="match status" value="1"/>
</dbReference>
<keyword evidence="1" id="KW-0732">Signal</keyword>
<evidence type="ECO:0000259" key="3">
    <source>
        <dbReference type="SMART" id="SM00079"/>
    </source>
</evidence>
<keyword evidence="5" id="KW-1185">Reference proteome</keyword>
<accession>A0A5E4RR12</accession>
<dbReference type="Proteomes" id="UP000414233">
    <property type="component" value="Unassembled WGS sequence"/>
</dbReference>
<name>A0A5E4RR12_9BURK</name>
<dbReference type="InterPro" id="IPR001320">
    <property type="entry name" value="Iontro_rcpt_C"/>
</dbReference>
<dbReference type="Pfam" id="PF00497">
    <property type="entry name" value="SBP_bac_3"/>
    <property type="match status" value="1"/>
</dbReference>
<dbReference type="EMBL" id="CABPRZ010000001">
    <property type="protein sequence ID" value="VVD64884.1"/>
    <property type="molecule type" value="Genomic_DNA"/>
</dbReference>
<dbReference type="InterPro" id="IPR001638">
    <property type="entry name" value="Solute-binding_3/MltF_N"/>
</dbReference>
<dbReference type="GO" id="GO:0016020">
    <property type="term" value="C:membrane"/>
    <property type="evidence" value="ECO:0007669"/>
    <property type="project" value="InterPro"/>
</dbReference>
<dbReference type="SMART" id="SM00062">
    <property type="entry name" value="PBPb"/>
    <property type="match status" value="1"/>
</dbReference>
<dbReference type="NCBIfam" id="NF007029">
    <property type="entry name" value="PRK09495.1"/>
    <property type="match status" value="1"/>
</dbReference>
<feature type="domain" description="Ionotropic glutamate receptor C-terminal" evidence="3">
    <location>
        <begin position="45"/>
        <end position="263"/>
    </location>
</feature>
<evidence type="ECO:0000259" key="2">
    <source>
        <dbReference type="SMART" id="SM00062"/>
    </source>
</evidence>
<feature type="domain" description="Solute-binding protein family 3/N-terminal" evidence="2">
    <location>
        <begin position="45"/>
        <end position="264"/>
    </location>
</feature>
<dbReference type="InterPro" id="IPR044132">
    <property type="entry name" value="PBP2_GlnH"/>
</dbReference>